<dbReference type="EMBL" id="JBHUHZ010000001">
    <property type="protein sequence ID" value="MFD2160764.1"/>
    <property type="molecule type" value="Genomic_DNA"/>
</dbReference>
<sequence>MNAVITGATKGMGRAIAIKLAEAGYNLAICSRDQSEIDSFCHELTSKYPSVQAIGLSTDCADPSQVKAFANFVQQRIEKVDVLINNVGIFNPGSVIDEDESNLDLQLQVNLKTAYTLSHIFGRQMRQNKSGYIINICSIAAINPVSEAGAYTVTKFALYGLTKVLRLELMHHNVKVTAILPGSTLTHSWEGTTIPKEKFIAAADVANAVMYCLNSSEGSNPEEIIISPLSGQI</sequence>
<dbReference type="SUPFAM" id="SSF51735">
    <property type="entry name" value="NAD(P)-binding Rossmann-fold domains"/>
    <property type="match status" value="1"/>
</dbReference>
<dbReference type="PRINTS" id="PR00081">
    <property type="entry name" value="GDHRDH"/>
</dbReference>
<dbReference type="PANTHER" id="PTHR43115:SF4">
    <property type="entry name" value="DEHYDROGENASE_REDUCTASE SDR FAMILY MEMBER 11"/>
    <property type="match status" value="1"/>
</dbReference>
<dbReference type="Proteomes" id="UP001597387">
    <property type="component" value="Unassembled WGS sequence"/>
</dbReference>
<evidence type="ECO:0000256" key="1">
    <source>
        <dbReference type="ARBA" id="ARBA00006484"/>
    </source>
</evidence>
<dbReference type="CDD" id="cd05233">
    <property type="entry name" value="SDR_c"/>
    <property type="match status" value="1"/>
</dbReference>
<protein>
    <submittedName>
        <fullName evidence="4">SDR family oxidoreductase</fullName>
        <ecNumber evidence="4">1.-.-.-</ecNumber>
    </submittedName>
</protein>
<comment type="similarity">
    <text evidence="1 3">Belongs to the short-chain dehydrogenases/reductases (SDR) family.</text>
</comment>
<dbReference type="InterPro" id="IPR020904">
    <property type="entry name" value="Sc_DH/Rdtase_CS"/>
</dbReference>
<dbReference type="PRINTS" id="PR00080">
    <property type="entry name" value="SDRFAMILY"/>
</dbReference>
<reference evidence="5" key="1">
    <citation type="journal article" date="2019" name="Int. J. Syst. Evol. Microbiol.">
        <title>The Global Catalogue of Microorganisms (GCM) 10K type strain sequencing project: providing services to taxonomists for standard genome sequencing and annotation.</title>
        <authorList>
            <consortium name="The Broad Institute Genomics Platform"/>
            <consortium name="The Broad Institute Genome Sequencing Center for Infectious Disease"/>
            <person name="Wu L."/>
            <person name="Ma J."/>
        </authorList>
    </citation>
    <scope>NUCLEOTIDE SEQUENCE [LARGE SCALE GENOMIC DNA]</scope>
    <source>
        <strain evidence="5">KCTC 42217</strain>
    </source>
</reference>
<dbReference type="InterPro" id="IPR002347">
    <property type="entry name" value="SDR_fam"/>
</dbReference>
<accession>A0ABW4ZFX0</accession>
<proteinExistence type="inferred from homology"/>
<keyword evidence="5" id="KW-1185">Reference proteome</keyword>
<dbReference type="Pfam" id="PF00106">
    <property type="entry name" value="adh_short"/>
    <property type="match status" value="1"/>
</dbReference>
<dbReference type="GO" id="GO:0016491">
    <property type="term" value="F:oxidoreductase activity"/>
    <property type="evidence" value="ECO:0007669"/>
    <property type="project" value="UniProtKB-KW"/>
</dbReference>
<organism evidence="4 5">
    <name type="scientific">Paradesertivirga mongoliensis</name>
    <dbReference type="NCBI Taxonomy" id="2100740"/>
    <lineage>
        <taxon>Bacteria</taxon>
        <taxon>Pseudomonadati</taxon>
        <taxon>Bacteroidota</taxon>
        <taxon>Sphingobacteriia</taxon>
        <taxon>Sphingobacteriales</taxon>
        <taxon>Sphingobacteriaceae</taxon>
        <taxon>Paradesertivirga</taxon>
    </lineage>
</organism>
<name>A0ABW4ZFX0_9SPHI</name>
<evidence type="ECO:0000313" key="5">
    <source>
        <dbReference type="Proteomes" id="UP001597387"/>
    </source>
</evidence>
<dbReference type="InterPro" id="IPR036291">
    <property type="entry name" value="NAD(P)-bd_dom_sf"/>
</dbReference>
<evidence type="ECO:0000256" key="2">
    <source>
        <dbReference type="ARBA" id="ARBA00023002"/>
    </source>
</evidence>
<gene>
    <name evidence="4" type="ORF">ACFSJU_00020</name>
</gene>
<evidence type="ECO:0000256" key="3">
    <source>
        <dbReference type="RuleBase" id="RU000363"/>
    </source>
</evidence>
<dbReference type="PROSITE" id="PS00061">
    <property type="entry name" value="ADH_SHORT"/>
    <property type="match status" value="1"/>
</dbReference>
<keyword evidence="2 4" id="KW-0560">Oxidoreductase</keyword>
<evidence type="ECO:0000313" key="4">
    <source>
        <dbReference type="EMBL" id="MFD2160764.1"/>
    </source>
</evidence>
<dbReference type="Gene3D" id="3.40.50.720">
    <property type="entry name" value="NAD(P)-binding Rossmann-like Domain"/>
    <property type="match status" value="1"/>
</dbReference>
<dbReference type="EC" id="1.-.-.-" evidence="4"/>
<dbReference type="RefSeq" id="WP_255901989.1">
    <property type="nucleotide sequence ID" value="NZ_JAFMZO010000002.1"/>
</dbReference>
<dbReference type="PANTHER" id="PTHR43115">
    <property type="entry name" value="DEHYDROGENASE/REDUCTASE SDR FAMILY MEMBER 11"/>
    <property type="match status" value="1"/>
</dbReference>
<comment type="caution">
    <text evidence="4">The sequence shown here is derived from an EMBL/GenBank/DDBJ whole genome shotgun (WGS) entry which is preliminary data.</text>
</comment>